<accession>A0AAU9T1X2</accession>
<reference evidence="15 16" key="1">
    <citation type="submission" date="2022-03" db="EMBL/GenBank/DDBJ databases">
        <authorList>
            <person name="Nunn A."/>
            <person name="Chopra R."/>
            <person name="Nunn A."/>
            <person name="Contreras Garrido A."/>
        </authorList>
    </citation>
    <scope>NUCLEOTIDE SEQUENCE [LARGE SCALE GENOMIC DNA]</scope>
</reference>
<evidence type="ECO:0008006" key="17">
    <source>
        <dbReference type="Google" id="ProtNLM"/>
    </source>
</evidence>
<comment type="subcellular location">
    <subcellularLocation>
        <location evidence="1">Membrane</location>
        <topology evidence="1">Multi-pass membrane protein</topology>
    </subcellularLocation>
</comment>
<evidence type="ECO:0000259" key="13">
    <source>
        <dbReference type="Pfam" id="PF00999"/>
    </source>
</evidence>
<dbReference type="FunFam" id="1.20.1530.20:FF:000022">
    <property type="entry name" value="Cation/H(+) antiporter 24"/>
    <property type="match status" value="1"/>
</dbReference>
<dbReference type="GO" id="GO:0006813">
    <property type="term" value="P:potassium ion transport"/>
    <property type="evidence" value="ECO:0007669"/>
    <property type="project" value="UniProtKB-KW"/>
</dbReference>
<evidence type="ECO:0000259" key="14">
    <source>
        <dbReference type="Pfam" id="PF23259"/>
    </source>
</evidence>
<dbReference type="SMR" id="A0AAU9T1X2"/>
<keyword evidence="4" id="KW-0633">Potassium transport</keyword>
<evidence type="ECO:0000256" key="8">
    <source>
        <dbReference type="ARBA" id="ARBA00023065"/>
    </source>
</evidence>
<feature type="transmembrane region" description="Helical" evidence="12">
    <location>
        <begin position="422"/>
        <end position="442"/>
    </location>
</feature>
<dbReference type="AlphaFoldDB" id="A0AAU9T1X2"/>
<dbReference type="Pfam" id="PF23259">
    <property type="entry name" value="CHX17_C"/>
    <property type="match status" value="1"/>
</dbReference>
<feature type="transmembrane region" description="Helical" evidence="12">
    <location>
        <begin position="69"/>
        <end position="87"/>
    </location>
</feature>
<feature type="domain" description="Cation/H(+) antiporter C-terminal" evidence="14">
    <location>
        <begin position="626"/>
        <end position="770"/>
    </location>
</feature>
<feature type="transmembrane region" description="Helical" evidence="12">
    <location>
        <begin position="136"/>
        <end position="158"/>
    </location>
</feature>
<feature type="transmembrane region" description="Helical" evidence="12">
    <location>
        <begin position="359"/>
        <end position="379"/>
    </location>
</feature>
<feature type="transmembrane region" description="Helical" evidence="12">
    <location>
        <begin position="107"/>
        <end position="124"/>
    </location>
</feature>
<dbReference type="GO" id="GO:0015297">
    <property type="term" value="F:antiporter activity"/>
    <property type="evidence" value="ECO:0007669"/>
    <property type="project" value="UniProtKB-KW"/>
</dbReference>
<dbReference type="EMBL" id="OU466862">
    <property type="protein sequence ID" value="CAH2074645.1"/>
    <property type="molecule type" value="Genomic_DNA"/>
</dbReference>
<keyword evidence="5 12" id="KW-0812">Transmembrane</keyword>
<name>A0AAU9T1X2_THLAR</name>
<evidence type="ECO:0000256" key="9">
    <source>
        <dbReference type="ARBA" id="ARBA00023136"/>
    </source>
</evidence>
<evidence type="ECO:0000256" key="10">
    <source>
        <dbReference type="ARBA" id="ARBA00038341"/>
    </source>
</evidence>
<evidence type="ECO:0000256" key="12">
    <source>
        <dbReference type="SAM" id="Phobius"/>
    </source>
</evidence>
<feature type="transmembrane region" description="Helical" evidence="12">
    <location>
        <begin position="329"/>
        <end position="347"/>
    </location>
</feature>
<keyword evidence="7 12" id="KW-1133">Transmembrane helix</keyword>
<evidence type="ECO:0000256" key="6">
    <source>
        <dbReference type="ARBA" id="ARBA00022958"/>
    </source>
</evidence>
<feature type="transmembrane region" description="Helical" evidence="12">
    <location>
        <begin position="385"/>
        <end position="401"/>
    </location>
</feature>
<dbReference type="Pfam" id="PF00999">
    <property type="entry name" value="Na_H_Exchanger"/>
    <property type="match status" value="1"/>
</dbReference>
<keyword evidence="2" id="KW-0813">Transport</keyword>
<keyword evidence="9 12" id="KW-0472">Membrane</keyword>
<keyword evidence="3" id="KW-0050">Antiport</keyword>
<sequence length="770" mass="87454">MEKMENGTSTYNYGGVEWICEPWLGASSTGVGRGDNPLKFALPLLLLQISVVSLFAAFFQFLLRPFGKFSFLTQILAGICLGPSVIGRNKEYMSTFFYRRSIYIIESYEAICFLFICYVTTCQVDTRMIKRVGKLAFINGIMLFLIPFVWGQFAAIMISKRLGGGPAGIPPAEFHHVAIVQSTMFFQVVYGVLSSLKMLNTEPGRLALASMMVHDCLSWCFFMINIAVKLNVDLADKNRAYFLSAAQMLMIVAIVYVFRPIMQWMMKRTPEGHTLKASYLSVICVLLFVSSLWAEFVGLPYFFGAVVLGLATPKRPPLGTGLSEKMGCFIWSVLMPCYIIGIGYNIDLSLFSLRDIIRFELLFGIVRFAKVVAITLPSLYFNVPLWHAILVGFIVNIQGIYDVQIYKQNFNYTKISRKSFGVMVMSAMANSTILIVIVKKVYHTMSKRNPYKRRTVQHCRMEAPLRILACFRQREAVRPVLDLVELSRPVIGSPLSVFAVNLEELNNHSLPLLIHHTQEISPFIVPSRRDQIVKAFHNYEKTNPETVLIECFTAVAPRKTMHEDVCTIAFDQETDLVVLTLDAGIESWERQLCRNLLQNCPCSIGLFIDRGRLPDFRFVPIKKLSINICAIFLGGPDDREMLAYATRLADHPSVQLHVFRLLDQNGASPLRDMVESKHDMRVINMFRKENSDKNIVFREVRVEEAVDLMELLRKEGDDFDLMMVGIRHEDNLMILEGLSEWSHMKELGEVGDLLISRDLELSVSVLAVQQ</sequence>
<feature type="transmembrane region" description="Helical" evidence="12">
    <location>
        <begin position="178"/>
        <end position="199"/>
    </location>
</feature>
<keyword evidence="16" id="KW-1185">Reference proteome</keyword>
<dbReference type="Proteomes" id="UP000836841">
    <property type="component" value="Chromosome 6"/>
</dbReference>
<evidence type="ECO:0000256" key="3">
    <source>
        <dbReference type="ARBA" id="ARBA00022449"/>
    </source>
</evidence>
<evidence type="ECO:0000256" key="11">
    <source>
        <dbReference type="ARBA" id="ARBA00054890"/>
    </source>
</evidence>
<feature type="transmembrane region" description="Helical" evidence="12">
    <location>
        <begin position="279"/>
        <end position="309"/>
    </location>
</feature>
<dbReference type="Gene3D" id="1.20.1530.20">
    <property type="match status" value="1"/>
</dbReference>
<evidence type="ECO:0000256" key="4">
    <source>
        <dbReference type="ARBA" id="ARBA00022538"/>
    </source>
</evidence>
<evidence type="ECO:0000256" key="1">
    <source>
        <dbReference type="ARBA" id="ARBA00004141"/>
    </source>
</evidence>
<feature type="transmembrane region" description="Helical" evidence="12">
    <location>
        <begin position="206"/>
        <end position="228"/>
    </location>
</feature>
<dbReference type="PANTHER" id="PTHR32468">
    <property type="entry name" value="CATION/H + ANTIPORTER"/>
    <property type="match status" value="1"/>
</dbReference>
<evidence type="ECO:0000313" key="15">
    <source>
        <dbReference type="EMBL" id="CAH2074645.1"/>
    </source>
</evidence>
<evidence type="ECO:0000256" key="7">
    <source>
        <dbReference type="ARBA" id="ARBA00022989"/>
    </source>
</evidence>
<feature type="transmembrane region" description="Helical" evidence="12">
    <location>
        <begin position="240"/>
        <end position="258"/>
    </location>
</feature>
<evidence type="ECO:0000313" key="16">
    <source>
        <dbReference type="Proteomes" id="UP000836841"/>
    </source>
</evidence>
<evidence type="ECO:0000256" key="2">
    <source>
        <dbReference type="ARBA" id="ARBA00022448"/>
    </source>
</evidence>
<dbReference type="PANTHER" id="PTHR32468:SF96">
    <property type="entry name" value="CATION_H(+) ANTIPORTER 26-RELATED"/>
    <property type="match status" value="1"/>
</dbReference>
<dbReference type="InterPro" id="IPR050794">
    <property type="entry name" value="CPA2_transporter"/>
</dbReference>
<comment type="function">
    <text evidence="11">May operate as a cation/H(+) antiporter.</text>
</comment>
<feature type="transmembrane region" description="Helical" evidence="12">
    <location>
        <begin position="40"/>
        <end position="62"/>
    </location>
</feature>
<dbReference type="GO" id="GO:0016020">
    <property type="term" value="C:membrane"/>
    <property type="evidence" value="ECO:0007669"/>
    <property type="project" value="UniProtKB-SubCell"/>
</dbReference>
<organism evidence="15 16">
    <name type="scientific">Thlaspi arvense</name>
    <name type="common">Field penny-cress</name>
    <dbReference type="NCBI Taxonomy" id="13288"/>
    <lineage>
        <taxon>Eukaryota</taxon>
        <taxon>Viridiplantae</taxon>
        <taxon>Streptophyta</taxon>
        <taxon>Embryophyta</taxon>
        <taxon>Tracheophyta</taxon>
        <taxon>Spermatophyta</taxon>
        <taxon>Magnoliopsida</taxon>
        <taxon>eudicotyledons</taxon>
        <taxon>Gunneridae</taxon>
        <taxon>Pentapetalae</taxon>
        <taxon>rosids</taxon>
        <taxon>malvids</taxon>
        <taxon>Brassicales</taxon>
        <taxon>Brassicaceae</taxon>
        <taxon>Thlaspideae</taxon>
        <taxon>Thlaspi</taxon>
    </lineage>
</organism>
<gene>
    <name evidence="15" type="ORF">TAV2_LOCUS21245</name>
</gene>
<comment type="similarity">
    <text evidence="10">Belongs to the monovalent cation:proton antiporter 2 (CPA2) transporter (TC 2.A.37) family. CHX (TC 2.A.37.4) subfamily.</text>
</comment>
<proteinExistence type="inferred from homology"/>
<keyword evidence="8" id="KW-0406">Ion transport</keyword>
<dbReference type="InterPro" id="IPR057290">
    <property type="entry name" value="CHX17_C"/>
</dbReference>
<dbReference type="GO" id="GO:1902600">
    <property type="term" value="P:proton transmembrane transport"/>
    <property type="evidence" value="ECO:0007669"/>
    <property type="project" value="InterPro"/>
</dbReference>
<keyword evidence="6" id="KW-0630">Potassium</keyword>
<dbReference type="InterPro" id="IPR006153">
    <property type="entry name" value="Cation/H_exchanger_TM"/>
</dbReference>
<evidence type="ECO:0000256" key="5">
    <source>
        <dbReference type="ARBA" id="ARBA00022692"/>
    </source>
</evidence>
<dbReference type="GO" id="GO:0006885">
    <property type="term" value="P:regulation of pH"/>
    <property type="evidence" value="ECO:0007669"/>
    <property type="project" value="TreeGrafter"/>
</dbReference>
<dbReference type="GO" id="GO:0012505">
    <property type="term" value="C:endomembrane system"/>
    <property type="evidence" value="ECO:0007669"/>
    <property type="project" value="TreeGrafter"/>
</dbReference>
<protein>
    <recommendedName>
        <fullName evidence="17">Cation/H+ exchanger domain-containing protein</fullName>
    </recommendedName>
</protein>
<dbReference type="InterPro" id="IPR038770">
    <property type="entry name" value="Na+/solute_symporter_sf"/>
</dbReference>
<feature type="domain" description="Cation/H+ exchanger transmembrane" evidence="13">
    <location>
        <begin position="56"/>
        <end position="396"/>
    </location>
</feature>